<keyword evidence="2" id="KW-1185">Reference proteome</keyword>
<dbReference type="Gene3D" id="2.30.42.10">
    <property type="match status" value="1"/>
</dbReference>
<sequence length="143" mass="15469">MVLHKPQGTKGDLGLKVIGGRRTETGRLGAFVTRVKRGSVADVVGRLRTDDEVLEWNGRPLQNATHQQVYDIISSSKNDAQVELIVSRNATIPGGDDFLNVQSIPSVSSQITSGMNDLVLGVDALALQQQLAAQQQQQQLAHM</sequence>
<dbReference type="WBParaSite" id="PSAMB.scaffold16042size1421.g36765.t1">
    <property type="protein sequence ID" value="PSAMB.scaffold16042size1421.g36765.t1"/>
    <property type="gene ID" value="PSAMB.scaffold16042size1421.g36765"/>
</dbReference>
<dbReference type="PROSITE" id="PS50106">
    <property type="entry name" value="PDZ"/>
    <property type="match status" value="1"/>
</dbReference>
<dbReference type="InterPro" id="IPR036034">
    <property type="entry name" value="PDZ_sf"/>
</dbReference>
<evidence type="ECO:0000313" key="2">
    <source>
        <dbReference type="Proteomes" id="UP000887566"/>
    </source>
</evidence>
<dbReference type="GO" id="GO:0048167">
    <property type="term" value="P:regulation of synaptic plasticity"/>
    <property type="evidence" value="ECO:0007669"/>
    <property type="project" value="TreeGrafter"/>
</dbReference>
<dbReference type="Proteomes" id="UP000887566">
    <property type="component" value="Unplaced"/>
</dbReference>
<protein>
    <submittedName>
        <fullName evidence="3">PDZ domain-containing protein</fullName>
    </submittedName>
</protein>
<dbReference type="AlphaFoldDB" id="A0A914V9M0"/>
<dbReference type="Pfam" id="PF00595">
    <property type="entry name" value="PDZ"/>
    <property type="match status" value="1"/>
</dbReference>
<dbReference type="GO" id="GO:0042391">
    <property type="term" value="P:regulation of membrane potential"/>
    <property type="evidence" value="ECO:0007669"/>
    <property type="project" value="TreeGrafter"/>
</dbReference>
<dbReference type="InterPro" id="IPR001478">
    <property type="entry name" value="PDZ"/>
</dbReference>
<evidence type="ECO:0000259" key="1">
    <source>
        <dbReference type="PROSITE" id="PS50106"/>
    </source>
</evidence>
<feature type="domain" description="PDZ" evidence="1">
    <location>
        <begin position="1"/>
        <end position="88"/>
    </location>
</feature>
<dbReference type="PANTHER" id="PTHR12157:SF21">
    <property type="entry name" value="RAB3 INTERACTING MOLECULE, ISOFORM F"/>
    <property type="match status" value="1"/>
</dbReference>
<dbReference type="PANTHER" id="PTHR12157">
    <property type="entry name" value="REGULATING SYNAPTIC MEMBRANE EXOCYTOSIS PROTEIN"/>
    <property type="match status" value="1"/>
</dbReference>
<organism evidence="2 3">
    <name type="scientific">Plectus sambesii</name>
    <dbReference type="NCBI Taxonomy" id="2011161"/>
    <lineage>
        <taxon>Eukaryota</taxon>
        <taxon>Metazoa</taxon>
        <taxon>Ecdysozoa</taxon>
        <taxon>Nematoda</taxon>
        <taxon>Chromadorea</taxon>
        <taxon>Plectida</taxon>
        <taxon>Plectina</taxon>
        <taxon>Plectoidea</taxon>
        <taxon>Plectidae</taxon>
        <taxon>Plectus</taxon>
    </lineage>
</organism>
<dbReference type="GO" id="GO:0042734">
    <property type="term" value="C:presynaptic membrane"/>
    <property type="evidence" value="ECO:0007669"/>
    <property type="project" value="TreeGrafter"/>
</dbReference>
<dbReference type="SMART" id="SM00228">
    <property type="entry name" value="PDZ"/>
    <property type="match status" value="1"/>
</dbReference>
<dbReference type="GO" id="GO:0031267">
    <property type="term" value="F:small GTPase binding"/>
    <property type="evidence" value="ECO:0007669"/>
    <property type="project" value="InterPro"/>
</dbReference>
<dbReference type="GO" id="GO:0050806">
    <property type="term" value="P:positive regulation of synaptic transmission"/>
    <property type="evidence" value="ECO:0007669"/>
    <property type="project" value="TreeGrafter"/>
</dbReference>
<dbReference type="GO" id="GO:0048791">
    <property type="term" value="P:calcium ion-regulated exocytosis of neurotransmitter"/>
    <property type="evidence" value="ECO:0007669"/>
    <property type="project" value="TreeGrafter"/>
</dbReference>
<dbReference type="GO" id="GO:0044325">
    <property type="term" value="F:transmembrane transporter binding"/>
    <property type="evidence" value="ECO:0007669"/>
    <property type="project" value="TreeGrafter"/>
</dbReference>
<proteinExistence type="predicted"/>
<dbReference type="InterPro" id="IPR039032">
    <property type="entry name" value="Rim-like"/>
</dbReference>
<dbReference type="GO" id="GO:0048788">
    <property type="term" value="C:cytoskeleton of presynaptic active zone"/>
    <property type="evidence" value="ECO:0007669"/>
    <property type="project" value="TreeGrafter"/>
</dbReference>
<name>A0A914V9M0_9BILA</name>
<dbReference type="SUPFAM" id="SSF50156">
    <property type="entry name" value="PDZ domain-like"/>
    <property type="match status" value="1"/>
</dbReference>
<evidence type="ECO:0000313" key="3">
    <source>
        <dbReference type="WBParaSite" id="PSAMB.scaffold16042size1421.g36765.t1"/>
    </source>
</evidence>
<reference evidence="3" key="1">
    <citation type="submission" date="2022-11" db="UniProtKB">
        <authorList>
            <consortium name="WormBaseParasite"/>
        </authorList>
    </citation>
    <scope>IDENTIFICATION</scope>
</reference>
<accession>A0A914V9M0</accession>